<dbReference type="RefSeq" id="WP_425346438.1">
    <property type="nucleotide sequence ID" value="NZ_JBGUBD010000009.1"/>
</dbReference>
<proteinExistence type="predicted"/>
<keyword evidence="2" id="KW-1133">Transmembrane helix</keyword>
<keyword evidence="2" id="KW-0472">Membrane</keyword>
<dbReference type="SUPFAM" id="SSF54523">
    <property type="entry name" value="Pili subunits"/>
    <property type="match status" value="1"/>
</dbReference>
<evidence type="ECO:0000313" key="4">
    <source>
        <dbReference type="Proteomes" id="UP001575105"/>
    </source>
</evidence>
<accession>A0ABV4U9N3</accession>
<feature type="transmembrane region" description="Helical" evidence="2">
    <location>
        <begin position="15"/>
        <end position="38"/>
    </location>
</feature>
<reference evidence="3 4" key="1">
    <citation type="submission" date="2024-08" db="EMBL/GenBank/DDBJ databases">
        <title>Whole-genome sequencing of halo(alkali)philic microorganisms from hypersaline lakes.</title>
        <authorList>
            <person name="Sorokin D.Y."/>
            <person name="Merkel A.Y."/>
            <person name="Messina E."/>
            <person name="Yakimov M."/>
        </authorList>
    </citation>
    <scope>NUCLEOTIDE SEQUENCE [LARGE SCALE GENOMIC DNA]</scope>
    <source>
        <strain evidence="3 4">AB-hyl4</strain>
    </source>
</reference>
<name>A0ABV4U9N3_9BACT</name>
<evidence type="ECO:0000313" key="3">
    <source>
        <dbReference type="EMBL" id="MFA9479519.1"/>
    </source>
</evidence>
<sequence>MPNRLTNPPHHHRPAMSLVELVAVLALLASVLGTLTLVNRTLRHEAAEARTRHTLLTLQAALHTYAQAHDAMPPGSAADALALMQADPDTAEQLARVRLVRTDDNDAAHVLDGFGRPLRYHAPDHDRRLPASFVSAGRSGQFGATPTQRDSSRAAADTPSAHALHRRAAADNLYGYELETPNP</sequence>
<keyword evidence="4" id="KW-1185">Reference proteome</keyword>
<organism evidence="3 4">
    <name type="scientific">Natronomicrosphaera hydrolytica</name>
    <dbReference type="NCBI Taxonomy" id="3242702"/>
    <lineage>
        <taxon>Bacteria</taxon>
        <taxon>Pseudomonadati</taxon>
        <taxon>Planctomycetota</taxon>
        <taxon>Phycisphaerae</taxon>
        <taxon>Phycisphaerales</taxon>
        <taxon>Phycisphaeraceae</taxon>
        <taxon>Natronomicrosphaera</taxon>
    </lineage>
</organism>
<evidence type="ECO:0008006" key="5">
    <source>
        <dbReference type="Google" id="ProtNLM"/>
    </source>
</evidence>
<dbReference type="Gene3D" id="3.30.700.10">
    <property type="entry name" value="Glycoprotein, Type 4 Pilin"/>
    <property type="match status" value="1"/>
</dbReference>
<gene>
    <name evidence="3" type="ORF">ACERK3_14615</name>
</gene>
<dbReference type="EMBL" id="JBGUBD010000009">
    <property type="protein sequence ID" value="MFA9479519.1"/>
    <property type="molecule type" value="Genomic_DNA"/>
</dbReference>
<feature type="region of interest" description="Disordered" evidence="1">
    <location>
        <begin position="134"/>
        <end position="163"/>
    </location>
</feature>
<protein>
    <recommendedName>
        <fullName evidence="5">Type II secretion system protein</fullName>
    </recommendedName>
</protein>
<dbReference type="Proteomes" id="UP001575105">
    <property type="component" value="Unassembled WGS sequence"/>
</dbReference>
<evidence type="ECO:0000256" key="2">
    <source>
        <dbReference type="SAM" id="Phobius"/>
    </source>
</evidence>
<comment type="caution">
    <text evidence="3">The sequence shown here is derived from an EMBL/GenBank/DDBJ whole genome shotgun (WGS) entry which is preliminary data.</text>
</comment>
<evidence type="ECO:0000256" key="1">
    <source>
        <dbReference type="SAM" id="MobiDB-lite"/>
    </source>
</evidence>
<keyword evidence="2" id="KW-0812">Transmembrane</keyword>
<dbReference type="InterPro" id="IPR045584">
    <property type="entry name" value="Pilin-like"/>
</dbReference>